<organism evidence="3">
    <name type="scientific">Amphimedon queenslandica</name>
    <name type="common">Sponge</name>
    <dbReference type="NCBI Taxonomy" id="400682"/>
    <lineage>
        <taxon>Eukaryota</taxon>
        <taxon>Metazoa</taxon>
        <taxon>Porifera</taxon>
        <taxon>Demospongiae</taxon>
        <taxon>Heteroscleromorpha</taxon>
        <taxon>Haplosclerida</taxon>
        <taxon>Niphatidae</taxon>
        <taxon>Amphimedon</taxon>
    </lineage>
</organism>
<evidence type="ECO:0000313" key="3">
    <source>
        <dbReference type="EnsemblMetazoa" id="Aqu2.1.09910_001"/>
    </source>
</evidence>
<feature type="compositionally biased region" description="Polar residues" evidence="1">
    <location>
        <begin position="157"/>
        <end position="167"/>
    </location>
</feature>
<accession>A0A1X7T5X0</accession>
<dbReference type="InParanoid" id="A0A1X7T5X0"/>
<sequence length="739" mass="86073">MEGFISKNRSNARAYYIRQCNRVKSKARIAYKISKKYKIASAKAYSKQFHALNPSYILQKCKNWYSKNKDSKILKSTCYSKENYRINPDHKKEASRKHYQNNSQTKKEASRKHYQNNPQPKKEASRDQYHKNPQPKKEASRDQYHKNSQPKKEASRNHYQNNPNPQKSKSKERYHKNPGLQKQNSLKRYYENRDAILRATKDKFLRYKFSDNEMDKLKMALNKENKRRLNKDYYDRNYGQILYRLRSNYSLPAPNSEAKEYYFTKIIEVLYYSPEIVDDLLPSSVKGVDFENTSYDSKCNAASSILLESVLKNRSHKVGVLIRASNSIRKLKLNSFSDFGEQCHTKNSEPYFYESAYLYPNDNSDSQLDSPIAIPVDTTGICYVAGVADVSCIDRVQECNDDSDSEDDNVDNNRMYTNKRKPALKWHCTDRCKPLLESDVSSIIEVRRYFDESIKELRKHLDACDNCPNNHYMTRSLHVEEIDQVHEHDFCDNANVTIIVKKDENNVEKYFKYSEIVCERIGHPIVCSSNDTECKSMLRILRNASVHYPLLRRLLKHFYVARNAHLTIDIIDSSLADGDIAQLIDLKINEADETEFDNVYYAINDGEEDDPFRIPNLDTVLYFQYSDAIDEFKKAFSGLIVSIKLSSIKLKTSNPKKDDDVIFTYEEPPNPDIVRRRQWDYVYYPAARILPGSPTTPLSDERVPNSTLDVPGDGNCLFYALSYLITGSISQHYELRKAI</sequence>
<feature type="region of interest" description="Disordered" evidence="1">
    <location>
        <begin position="85"/>
        <end position="187"/>
    </location>
</feature>
<dbReference type="PROSITE" id="PS50802">
    <property type="entry name" value="OTU"/>
    <property type="match status" value="1"/>
</dbReference>
<dbReference type="AlphaFoldDB" id="A0A1X7T5X0"/>
<protein>
    <recommendedName>
        <fullName evidence="2">OTU domain-containing protein</fullName>
    </recommendedName>
</protein>
<evidence type="ECO:0000259" key="2">
    <source>
        <dbReference type="PROSITE" id="PS50802"/>
    </source>
</evidence>
<reference evidence="3" key="1">
    <citation type="submission" date="2017-05" db="UniProtKB">
        <authorList>
            <consortium name="EnsemblMetazoa"/>
        </authorList>
    </citation>
    <scope>IDENTIFICATION</scope>
</reference>
<feature type="compositionally biased region" description="Basic and acidic residues" evidence="1">
    <location>
        <begin position="120"/>
        <end position="156"/>
    </location>
</feature>
<evidence type="ECO:0000256" key="1">
    <source>
        <dbReference type="SAM" id="MobiDB-lite"/>
    </source>
</evidence>
<dbReference type="EnsemblMetazoa" id="Aqu2.1.09910_001">
    <property type="protein sequence ID" value="Aqu2.1.09910_001"/>
    <property type="gene ID" value="Aqu2.1.09910"/>
</dbReference>
<dbReference type="Gene3D" id="3.90.70.80">
    <property type="match status" value="1"/>
</dbReference>
<dbReference type="InterPro" id="IPR003323">
    <property type="entry name" value="OTU_dom"/>
</dbReference>
<proteinExistence type="predicted"/>
<name>A0A1X7T5X0_AMPQE</name>
<feature type="domain" description="OTU" evidence="2">
    <location>
        <begin position="705"/>
        <end position="739"/>
    </location>
</feature>